<protein>
    <submittedName>
        <fullName evidence="1">Cysteine peptidase</fullName>
    </submittedName>
</protein>
<evidence type="ECO:0000313" key="1">
    <source>
        <dbReference type="EMBL" id="DAE01841.1"/>
    </source>
</evidence>
<sequence>MNNHQIYLALYKGRRDGTGWRVWAARFTDGLTRVLTRGRYSHCEIAVREHTQASVYTCYSASIRDGGVRCKVMLLPSANWDLIPLPDSVDGRLKTLWSRTQGQGYDLLGAFGVIFGLPENRRRWFCSEWVGAALGLPESWRFSPNDLAAIFKGDCHV</sequence>
<dbReference type="EMBL" id="BK015334">
    <property type="protein sequence ID" value="DAE01841.1"/>
    <property type="molecule type" value="Genomic_DNA"/>
</dbReference>
<organism evidence="1">
    <name type="scientific">Myoviridae sp. ctD8022</name>
    <dbReference type="NCBI Taxonomy" id="2825056"/>
    <lineage>
        <taxon>Viruses</taxon>
        <taxon>Duplodnaviria</taxon>
        <taxon>Heunggongvirae</taxon>
        <taxon>Uroviricota</taxon>
        <taxon>Caudoviricetes</taxon>
    </lineage>
</organism>
<accession>A0A8S5P5Y5</accession>
<reference evidence="1" key="1">
    <citation type="journal article" date="2021" name="Proc. Natl. Acad. Sci. U.S.A.">
        <title>A Catalog of Tens of Thousands of Viruses from Human Metagenomes Reveals Hidden Associations with Chronic Diseases.</title>
        <authorList>
            <person name="Tisza M.J."/>
            <person name="Buck C.B."/>
        </authorList>
    </citation>
    <scope>NUCLEOTIDE SEQUENCE</scope>
    <source>
        <strain evidence="1">CtD8022</strain>
    </source>
</reference>
<dbReference type="GO" id="GO:0001897">
    <property type="term" value="P:symbiont-mediated cytolysis of host cell"/>
    <property type="evidence" value="ECO:0007669"/>
    <property type="project" value="UniProtKB-ARBA"/>
</dbReference>
<dbReference type="InterPro" id="IPR038765">
    <property type="entry name" value="Papain-like_cys_pep_sf"/>
</dbReference>
<proteinExistence type="predicted"/>
<name>A0A8S5P5Y5_9CAUD</name>
<dbReference type="Gene3D" id="3.90.1720.10">
    <property type="entry name" value="endopeptidase domain like (from Nostoc punctiforme)"/>
    <property type="match status" value="1"/>
</dbReference>
<dbReference type="SUPFAM" id="SSF54001">
    <property type="entry name" value="Cysteine proteinases"/>
    <property type="match status" value="1"/>
</dbReference>